<dbReference type="InterPro" id="IPR021344">
    <property type="entry name" value="DUF2970"/>
</dbReference>
<dbReference type="AlphaFoldDB" id="A0A3M2RM00"/>
<protein>
    <recommendedName>
        <fullName evidence="5">DUF2970 domain-containing protein</fullName>
    </recommendedName>
</protein>
<evidence type="ECO:0000313" key="3">
    <source>
        <dbReference type="EMBL" id="RMJ06244.1"/>
    </source>
</evidence>
<feature type="transmembrane region" description="Helical" evidence="2">
    <location>
        <begin position="54"/>
        <end position="77"/>
    </location>
</feature>
<evidence type="ECO:0008006" key="5">
    <source>
        <dbReference type="Google" id="ProtNLM"/>
    </source>
</evidence>
<evidence type="ECO:0000256" key="2">
    <source>
        <dbReference type="SAM" id="Phobius"/>
    </source>
</evidence>
<feature type="region of interest" description="Disordered" evidence="1">
    <location>
        <begin position="1"/>
        <end position="20"/>
    </location>
</feature>
<proteinExistence type="predicted"/>
<dbReference type="EMBL" id="QMDL01000001">
    <property type="protein sequence ID" value="RMJ06244.1"/>
    <property type="molecule type" value="Genomic_DNA"/>
</dbReference>
<evidence type="ECO:0000256" key="1">
    <source>
        <dbReference type="SAM" id="MobiDB-lite"/>
    </source>
</evidence>
<dbReference type="Proteomes" id="UP000265903">
    <property type="component" value="Unassembled WGS sequence"/>
</dbReference>
<sequence length="80" mass="8512">MTDVAKNKNKNSKNEKPRSPGVLKITQSILAGAFGVQSNKNRQEDFSSHSPAPYIVAGLIFTGLFVGGLILVVNLVLSGQ</sequence>
<dbReference type="Pfam" id="PF11174">
    <property type="entry name" value="DUF2970"/>
    <property type="match status" value="1"/>
</dbReference>
<dbReference type="OrthoDB" id="5625885at2"/>
<keyword evidence="2" id="KW-0472">Membrane</keyword>
<keyword evidence="2" id="KW-1133">Transmembrane helix</keyword>
<accession>A0A3M2RM00</accession>
<name>A0A3M2RM00_9GAMM</name>
<reference evidence="3 4" key="1">
    <citation type="submission" date="2018-08" db="EMBL/GenBank/DDBJ databases">
        <title>Whole Genome Sequence of the Moderate Halophilic Marine Bacterium Marinobacter litoralis Sw-45.</title>
        <authorList>
            <person name="Musa H."/>
        </authorList>
    </citation>
    <scope>NUCLEOTIDE SEQUENCE [LARGE SCALE GENOMIC DNA]</scope>
    <source>
        <strain evidence="3 4">Sw-45</strain>
    </source>
</reference>
<keyword evidence="2" id="KW-0812">Transmembrane</keyword>
<keyword evidence="4" id="KW-1185">Reference proteome</keyword>
<evidence type="ECO:0000313" key="4">
    <source>
        <dbReference type="Proteomes" id="UP000265903"/>
    </source>
</evidence>
<organism evidence="3 4">
    <name type="scientific">Marinobacter litoralis</name>
    <dbReference type="NCBI Taxonomy" id="187981"/>
    <lineage>
        <taxon>Bacteria</taxon>
        <taxon>Pseudomonadati</taxon>
        <taxon>Pseudomonadota</taxon>
        <taxon>Gammaproteobacteria</taxon>
        <taxon>Pseudomonadales</taxon>
        <taxon>Marinobacteraceae</taxon>
        <taxon>Marinobacter</taxon>
    </lineage>
</organism>
<comment type="caution">
    <text evidence="3">The sequence shown here is derived from an EMBL/GenBank/DDBJ whole genome shotgun (WGS) entry which is preliminary data.</text>
</comment>
<dbReference type="RefSeq" id="WP_114333699.1">
    <property type="nucleotide sequence ID" value="NZ_QMDL01000001.1"/>
</dbReference>
<gene>
    <name evidence="3" type="ORF">DOQ08_00929</name>
</gene>